<evidence type="ECO:0000256" key="2">
    <source>
        <dbReference type="ARBA" id="ARBA00022485"/>
    </source>
</evidence>
<dbReference type="Pfam" id="PF01512">
    <property type="entry name" value="Complex1_51K"/>
    <property type="match status" value="1"/>
</dbReference>
<feature type="binding site" evidence="8">
    <location>
        <position position="412"/>
    </location>
    <ligand>
        <name>[4Fe-4S] cluster</name>
        <dbReference type="ChEBI" id="CHEBI:49883"/>
        <label>2</label>
    </ligand>
</feature>
<dbReference type="NCBIfam" id="NF003454">
    <property type="entry name" value="PRK05035.1"/>
    <property type="match status" value="1"/>
</dbReference>
<keyword evidence="6 8" id="KW-0408">Iron</keyword>
<proteinExistence type="inferred from homology"/>
<dbReference type="InterPro" id="IPR010208">
    <property type="entry name" value="Ion_transpt_RnfC/RsxC"/>
</dbReference>
<dbReference type="PROSITE" id="PS00198">
    <property type="entry name" value="4FE4S_FER_1"/>
    <property type="match status" value="1"/>
</dbReference>
<dbReference type="Gene3D" id="3.40.50.11540">
    <property type="entry name" value="NADH-ubiquinone oxidoreductase 51kDa subunit"/>
    <property type="match status" value="1"/>
</dbReference>
<evidence type="ECO:0000313" key="11">
    <source>
        <dbReference type="EMBL" id="VFK60658.1"/>
    </source>
</evidence>
<dbReference type="Pfam" id="PF13375">
    <property type="entry name" value="RnfC_N"/>
    <property type="match status" value="1"/>
</dbReference>
<dbReference type="GO" id="GO:0009055">
    <property type="term" value="F:electron transfer activity"/>
    <property type="evidence" value="ECO:0007669"/>
    <property type="project" value="InterPro"/>
</dbReference>
<sequence>MMLFLRRGFSHGVHPQENKESTVDLPIQRVPFVGRYVLPLDQHLGVSAQATVEVGERVLRGQRIAQPGGFVSTALHSPVTGKVVAIEPRRAPAGKFSPSIEIQADPFATQRLTPKPPINWASLTLEGFIHHIQWAGIVGLGGAAFPCHVKYSMPEGKKIEHLLVNGAECEPYLTNDHRLMLERPDALLRGIAIVKRKLGAKRATIGIETNKSSAIDTLRNRIKRFHRISVTPLPVKYPQGAERMLIKAVFGHELPATKLPRDIGIAVNNVSSLVAIADYFDSGLPLIERVITVSGSGVAYPANLIVPIGTPLREVLRFCGGLRETTKSVIMGGPMMGQPISSLDIPIIKGTSGILAFTEQELAMTHELPCIRCGRCLAACPHFLNPSRFGRLAKAHRFDEMRAYRLMDCVECGACSYACPSKIPLVQLIRTAKTESHQRKRKQKATQ</sequence>
<feature type="binding site" evidence="8">
    <location>
        <position position="415"/>
    </location>
    <ligand>
        <name>[4Fe-4S] cluster</name>
        <dbReference type="ChEBI" id="CHEBI:49883"/>
        <label>2</label>
    </ligand>
</feature>
<dbReference type="InterPro" id="IPR017900">
    <property type="entry name" value="4Fe4S_Fe_S_CS"/>
</dbReference>
<dbReference type="GO" id="GO:0051539">
    <property type="term" value="F:4 iron, 4 sulfur cluster binding"/>
    <property type="evidence" value="ECO:0007669"/>
    <property type="project" value="UniProtKB-KW"/>
</dbReference>
<dbReference type="InterPro" id="IPR026902">
    <property type="entry name" value="RnfC_N"/>
</dbReference>
<dbReference type="InterPro" id="IPR037225">
    <property type="entry name" value="Nuo51_FMN-bd_sf"/>
</dbReference>
<keyword evidence="5 8" id="KW-0249">Electron transport</keyword>
<dbReference type="Pfam" id="PF10531">
    <property type="entry name" value="SLBB"/>
    <property type="match status" value="1"/>
</dbReference>
<dbReference type="Pfam" id="PF13183">
    <property type="entry name" value="Fer4_8"/>
    <property type="match status" value="1"/>
</dbReference>
<dbReference type="NCBIfam" id="TIGR01945">
    <property type="entry name" value="rnfC"/>
    <property type="match status" value="1"/>
</dbReference>
<comment type="subcellular location">
    <subcellularLocation>
        <location evidence="8">Cell inner membrane</location>
        <topology evidence="8">Peripheral membrane protein</topology>
    </subcellularLocation>
</comment>
<gene>
    <name evidence="8" type="primary">rnfC</name>
    <name evidence="10" type="ORF">BECKTC1821E_GA0114239_10654</name>
    <name evidence="11" type="ORF">BECKTC1821F_GA0114240_10483</name>
</gene>
<keyword evidence="3 8" id="KW-0479">Metal-binding</keyword>
<dbReference type="SUPFAM" id="SSF46548">
    <property type="entry name" value="alpha-helical ferredoxin"/>
    <property type="match status" value="1"/>
</dbReference>
<keyword evidence="7 8" id="KW-0411">Iron-sulfur</keyword>
<feature type="binding site" evidence="8">
    <location>
        <position position="370"/>
    </location>
    <ligand>
        <name>[4Fe-4S] cluster</name>
        <dbReference type="ChEBI" id="CHEBI:49883"/>
        <label>1</label>
    </ligand>
</feature>
<keyword evidence="8" id="KW-0997">Cell inner membrane</keyword>
<organism evidence="10">
    <name type="scientific">Candidatus Kentrum sp. TC</name>
    <dbReference type="NCBI Taxonomy" id="2126339"/>
    <lineage>
        <taxon>Bacteria</taxon>
        <taxon>Pseudomonadati</taxon>
        <taxon>Pseudomonadota</taxon>
        <taxon>Gammaproteobacteria</taxon>
        <taxon>Candidatus Kentrum</taxon>
    </lineage>
</organism>
<dbReference type="GO" id="GO:0022900">
    <property type="term" value="P:electron transport chain"/>
    <property type="evidence" value="ECO:0007669"/>
    <property type="project" value="UniProtKB-UniRule"/>
</dbReference>
<dbReference type="SUPFAM" id="SSF142019">
    <property type="entry name" value="Nqo1 FMN-binding domain-like"/>
    <property type="match status" value="1"/>
</dbReference>
<dbReference type="GO" id="GO:0005886">
    <property type="term" value="C:plasma membrane"/>
    <property type="evidence" value="ECO:0007669"/>
    <property type="project" value="UniProtKB-SubCell"/>
</dbReference>
<dbReference type="EC" id="7.-.-.-" evidence="8"/>
<comment type="similarity">
    <text evidence="8">Belongs to the 4Fe4S bacterial-type ferredoxin family. RnfC subfamily.</text>
</comment>
<dbReference type="InterPro" id="IPR017896">
    <property type="entry name" value="4Fe4S_Fe-S-bd"/>
</dbReference>
<feature type="binding site" evidence="8">
    <location>
        <position position="380"/>
    </location>
    <ligand>
        <name>[4Fe-4S] cluster</name>
        <dbReference type="ChEBI" id="CHEBI:49883"/>
        <label>2</label>
    </ligand>
</feature>
<feature type="domain" description="4Fe-4S ferredoxin-type" evidence="9">
    <location>
        <begin position="401"/>
        <end position="429"/>
    </location>
</feature>
<evidence type="ECO:0000256" key="5">
    <source>
        <dbReference type="ARBA" id="ARBA00022982"/>
    </source>
</evidence>
<feature type="binding site" evidence="8">
    <location>
        <position position="373"/>
    </location>
    <ligand>
        <name>[4Fe-4S] cluster</name>
        <dbReference type="ChEBI" id="CHEBI:49883"/>
        <label>1</label>
    </ligand>
</feature>
<evidence type="ECO:0000256" key="4">
    <source>
        <dbReference type="ARBA" id="ARBA00022737"/>
    </source>
</evidence>
<comment type="function">
    <text evidence="8">Part of a membrane-bound complex that couples electron transfer with translocation of ions across the membrane.</text>
</comment>
<evidence type="ECO:0000256" key="3">
    <source>
        <dbReference type="ARBA" id="ARBA00022723"/>
    </source>
</evidence>
<evidence type="ECO:0000259" key="9">
    <source>
        <dbReference type="PROSITE" id="PS51379"/>
    </source>
</evidence>
<dbReference type="EMBL" id="CAADFT010000065">
    <property type="protein sequence ID" value="VFK46473.1"/>
    <property type="molecule type" value="Genomic_DNA"/>
</dbReference>
<dbReference type="PANTHER" id="PTHR43034:SF2">
    <property type="entry name" value="ION-TRANSLOCATING OXIDOREDUCTASE COMPLEX SUBUNIT C"/>
    <property type="match status" value="1"/>
</dbReference>
<evidence type="ECO:0000313" key="10">
    <source>
        <dbReference type="EMBL" id="VFK46473.1"/>
    </source>
</evidence>
<dbReference type="EMBL" id="CAADFW010000048">
    <property type="protein sequence ID" value="VFK60658.1"/>
    <property type="molecule type" value="Genomic_DNA"/>
</dbReference>
<dbReference type="GO" id="GO:0046872">
    <property type="term" value="F:metal ion binding"/>
    <property type="evidence" value="ECO:0007669"/>
    <property type="project" value="UniProtKB-KW"/>
</dbReference>
<reference evidence="10" key="1">
    <citation type="submission" date="2019-02" db="EMBL/GenBank/DDBJ databases">
        <authorList>
            <person name="Gruber-Vodicka R. H."/>
            <person name="Seah K. B. B."/>
        </authorList>
    </citation>
    <scope>NUCLEOTIDE SEQUENCE</scope>
    <source>
        <strain evidence="10">BECK_BZ125</strain>
        <strain evidence="11">BECK_BZ126</strain>
    </source>
</reference>
<comment type="subunit">
    <text evidence="8">The complex is composed of six subunits: RnfA, RnfB, RnfC, RnfD, RnfE and RnfG.</text>
</comment>
<dbReference type="InterPro" id="IPR019554">
    <property type="entry name" value="Soluble_ligand-bd"/>
</dbReference>
<dbReference type="Gene3D" id="1.10.1060.10">
    <property type="entry name" value="Alpha-helical ferredoxin"/>
    <property type="match status" value="1"/>
</dbReference>
<keyword evidence="8" id="KW-1278">Translocase</keyword>
<evidence type="ECO:0000256" key="6">
    <source>
        <dbReference type="ARBA" id="ARBA00023004"/>
    </source>
</evidence>
<feature type="binding site" evidence="8">
    <location>
        <position position="409"/>
    </location>
    <ligand>
        <name>[4Fe-4S] cluster</name>
        <dbReference type="ChEBI" id="CHEBI:49883"/>
        <label>2</label>
    </ligand>
</feature>
<evidence type="ECO:0000256" key="7">
    <source>
        <dbReference type="ARBA" id="ARBA00023014"/>
    </source>
</evidence>
<keyword evidence="8" id="KW-1003">Cell membrane</keyword>
<dbReference type="PANTHER" id="PTHR43034">
    <property type="entry name" value="ION-TRANSLOCATING OXIDOREDUCTASE COMPLEX SUBUNIT C"/>
    <property type="match status" value="1"/>
</dbReference>
<feature type="binding site" evidence="8">
    <location>
        <position position="376"/>
    </location>
    <ligand>
        <name>[4Fe-4S] cluster</name>
        <dbReference type="ChEBI" id="CHEBI:49883"/>
        <label>1</label>
    </ligand>
</feature>
<dbReference type="InterPro" id="IPR009051">
    <property type="entry name" value="Helical_ferredxn"/>
</dbReference>
<evidence type="ECO:0000256" key="8">
    <source>
        <dbReference type="HAMAP-Rule" id="MF_00461"/>
    </source>
</evidence>
<dbReference type="PROSITE" id="PS51379">
    <property type="entry name" value="4FE4S_FER_2"/>
    <property type="match status" value="2"/>
</dbReference>
<dbReference type="Gene3D" id="3.10.20.600">
    <property type="match status" value="1"/>
</dbReference>
<feature type="domain" description="4Fe-4S ferredoxin-type" evidence="9">
    <location>
        <begin position="360"/>
        <end position="389"/>
    </location>
</feature>
<keyword evidence="4 8" id="KW-0677">Repeat</keyword>
<name>A0A450YY84_9GAMM</name>
<dbReference type="HAMAP" id="MF_00461">
    <property type="entry name" value="RsxC_RnfC"/>
    <property type="match status" value="1"/>
</dbReference>
<keyword evidence="8" id="KW-0472">Membrane</keyword>
<evidence type="ECO:0000256" key="1">
    <source>
        <dbReference type="ARBA" id="ARBA00022448"/>
    </source>
</evidence>
<keyword evidence="1 8" id="KW-0813">Transport</keyword>
<accession>A0A450YY84</accession>
<protein>
    <recommendedName>
        <fullName evidence="8">Ion-translocating oxidoreductase complex subunit C</fullName>
        <ecNumber evidence="8">7.-.-.-</ecNumber>
    </recommendedName>
    <alternativeName>
        <fullName evidence="8">Rnf electron transport complex subunit C</fullName>
    </alternativeName>
</protein>
<comment type="cofactor">
    <cofactor evidence="8">
        <name>[4Fe-4S] cluster</name>
        <dbReference type="ChEBI" id="CHEBI:49883"/>
    </cofactor>
    <text evidence="8">Binds 2 [4Fe-4S] clusters per subunit.</text>
</comment>
<dbReference type="AlphaFoldDB" id="A0A450YY84"/>
<dbReference type="InterPro" id="IPR011538">
    <property type="entry name" value="Nuo51_FMN-bd"/>
</dbReference>
<feature type="binding site" evidence="8">
    <location>
        <position position="419"/>
    </location>
    <ligand>
        <name>[4Fe-4S] cluster</name>
        <dbReference type="ChEBI" id="CHEBI:49883"/>
        <label>1</label>
    </ligand>
</feature>
<keyword evidence="2 8" id="KW-0004">4Fe-4S</keyword>